<dbReference type="EMBL" id="CP031092">
    <property type="protein sequence ID" value="AXF57408.1"/>
    <property type="molecule type" value="Genomic_DNA"/>
</dbReference>
<reference evidence="2 3" key="1">
    <citation type="journal article" date="2018" name="J. Microbiol.">
        <title>Salicibibacter kimchii gen. nov., sp. nov., a moderately halophilic and alkalitolerant bacterium in the family Bacillaceae, isolated from kimchi.</title>
        <authorList>
            <person name="Jang J.Y."/>
            <person name="Oh Y.J."/>
            <person name="Lim S.K."/>
            <person name="Park H.K."/>
            <person name="Lee C."/>
            <person name="Kim J.Y."/>
            <person name="Lee M.A."/>
            <person name="Choi H.J."/>
        </authorList>
    </citation>
    <scope>NUCLEOTIDE SEQUENCE [LARGE SCALE GENOMIC DNA]</scope>
    <source>
        <strain evidence="2 3">NKC1-1</strain>
    </source>
</reference>
<dbReference type="AlphaFoldDB" id="A0A345C2H7"/>
<dbReference type="Gene3D" id="1.10.260.40">
    <property type="entry name" value="lambda repressor-like DNA-binding domains"/>
    <property type="match status" value="1"/>
</dbReference>
<dbReference type="RefSeq" id="WP_114375206.1">
    <property type="nucleotide sequence ID" value="NZ_CP031092.1"/>
</dbReference>
<dbReference type="KEGG" id="rue:DT065_16405"/>
<sequence>MGLIHCNLRVLMAERGLNIQNVKDHTSLSRTTISNLANNYGSGIQFDTLLELCELLSCKPGDLLTYIEIEPEFEVITEKPDLDIEEDTHVVNEEGDGFDYVSEIKTFLDMRCDLIYEGGEHKLNFIVYVQYGIDADKHINKIDIGLYQSLHKQLDKYLIPHAKEYFLEELSEFLIGWGHDWFYGEEIEGITGLTVNYGHLS</sequence>
<evidence type="ECO:0000259" key="1">
    <source>
        <dbReference type="PROSITE" id="PS50943"/>
    </source>
</evidence>
<dbReference type="InterPro" id="IPR001387">
    <property type="entry name" value="Cro/C1-type_HTH"/>
</dbReference>
<gene>
    <name evidence="2" type="ORF">DT065_16405</name>
</gene>
<dbReference type="Pfam" id="PF13443">
    <property type="entry name" value="HTH_26"/>
    <property type="match status" value="1"/>
</dbReference>
<dbReference type="OrthoDB" id="9804186at2"/>
<dbReference type="InterPro" id="IPR010982">
    <property type="entry name" value="Lambda_DNA-bd_dom_sf"/>
</dbReference>
<dbReference type="SUPFAM" id="SSF47413">
    <property type="entry name" value="lambda repressor-like DNA-binding domains"/>
    <property type="match status" value="1"/>
</dbReference>
<evidence type="ECO:0000313" key="3">
    <source>
        <dbReference type="Proteomes" id="UP000252100"/>
    </source>
</evidence>
<feature type="domain" description="HTH cro/C1-type" evidence="1">
    <location>
        <begin position="8"/>
        <end position="63"/>
    </location>
</feature>
<dbReference type="PANTHER" id="PTHR37301">
    <property type="entry name" value="DNA-BINDING PROTEIN-RELATED"/>
    <property type="match status" value="1"/>
</dbReference>
<accession>A0A345C2H7</accession>
<dbReference type="GO" id="GO:0003677">
    <property type="term" value="F:DNA binding"/>
    <property type="evidence" value="ECO:0007669"/>
    <property type="project" value="InterPro"/>
</dbReference>
<protein>
    <submittedName>
        <fullName evidence="2">XRE family transcriptional regulator</fullName>
    </submittedName>
</protein>
<dbReference type="PROSITE" id="PS50943">
    <property type="entry name" value="HTH_CROC1"/>
    <property type="match status" value="1"/>
</dbReference>
<keyword evidence="3" id="KW-1185">Reference proteome</keyword>
<evidence type="ECO:0000313" key="2">
    <source>
        <dbReference type="EMBL" id="AXF57408.1"/>
    </source>
</evidence>
<name>A0A345C2H7_9BACI</name>
<proteinExistence type="predicted"/>
<organism evidence="2 3">
    <name type="scientific">Salicibibacter kimchii</name>
    <dbReference type="NCBI Taxonomy" id="2099786"/>
    <lineage>
        <taxon>Bacteria</taxon>
        <taxon>Bacillati</taxon>
        <taxon>Bacillota</taxon>
        <taxon>Bacilli</taxon>
        <taxon>Bacillales</taxon>
        <taxon>Bacillaceae</taxon>
        <taxon>Salicibibacter</taxon>
    </lineage>
</organism>
<dbReference type="Proteomes" id="UP000252100">
    <property type="component" value="Chromosome"/>
</dbReference>
<dbReference type="PANTHER" id="PTHR37301:SF1">
    <property type="entry name" value="DNA-BINDING PROTEIN"/>
    <property type="match status" value="1"/>
</dbReference>